<dbReference type="GO" id="GO:0005179">
    <property type="term" value="F:hormone activity"/>
    <property type="evidence" value="ECO:0007669"/>
    <property type="project" value="UniProtKB-KW"/>
</dbReference>
<keyword evidence="9" id="KW-1185">Reference proteome</keyword>
<keyword evidence="5 7" id="KW-0732">Signal</keyword>
<comment type="subcellular location">
    <subcellularLocation>
        <location evidence="1">Secreted</location>
    </subcellularLocation>
</comment>
<sequence>MSYKLLLLLLLGVVTLAHCAPMAEEGGDETALKGTAVEDEEPVSDPEAIVSRRWRPWRKGRLHCLSVSSKGNTATCPARYFVTGCACGHACGSWNPEANGTRCLCHKGCMPNGQSLDWTLAMCCKIV</sequence>
<evidence type="ECO:0000256" key="4">
    <source>
        <dbReference type="ARBA" id="ARBA00022702"/>
    </source>
</evidence>
<dbReference type="AlphaFoldDB" id="A7S3H5"/>
<reference evidence="8 9" key="1">
    <citation type="journal article" date="2007" name="Science">
        <title>Sea anemone genome reveals ancestral eumetazoan gene repertoire and genomic organization.</title>
        <authorList>
            <person name="Putnam N.H."/>
            <person name="Srivastava M."/>
            <person name="Hellsten U."/>
            <person name="Dirks B."/>
            <person name="Chapman J."/>
            <person name="Salamov A."/>
            <person name="Terry A."/>
            <person name="Shapiro H."/>
            <person name="Lindquist E."/>
            <person name="Kapitonov V.V."/>
            <person name="Jurka J."/>
            <person name="Genikhovich G."/>
            <person name="Grigoriev I.V."/>
            <person name="Lucas S.M."/>
            <person name="Steele R.E."/>
            <person name="Finnerty J.R."/>
            <person name="Technau U."/>
            <person name="Martindale M.Q."/>
            <person name="Rokhsar D.S."/>
        </authorList>
    </citation>
    <scope>NUCLEOTIDE SEQUENCE [LARGE SCALE GENOMIC DNA]</scope>
    <source>
        <strain evidence="9">CH2 X CH6</strain>
    </source>
</reference>
<accession>A7S3H5</accession>
<dbReference type="GO" id="GO:0005576">
    <property type="term" value="C:extracellular region"/>
    <property type="evidence" value="ECO:0007669"/>
    <property type="project" value="UniProtKB-SubCell"/>
</dbReference>
<dbReference type="PhylomeDB" id="A7S3H5"/>
<dbReference type="PANTHER" id="PTHR21101:SF12">
    <property type="entry name" value="RESISTIN"/>
    <property type="match status" value="1"/>
</dbReference>
<evidence type="ECO:0000256" key="6">
    <source>
        <dbReference type="ARBA" id="ARBA00023157"/>
    </source>
</evidence>
<comment type="similarity">
    <text evidence="2">Belongs to the resistin/FIZZ family.</text>
</comment>
<dbReference type="InterPro" id="IPR036262">
    <property type="entry name" value="Resistin-like_sf"/>
</dbReference>
<evidence type="ECO:0000313" key="9">
    <source>
        <dbReference type="Proteomes" id="UP000001593"/>
    </source>
</evidence>
<dbReference type="InterPro" id="IPR009714">
    <property type="entry name" value="RELM"/>
</dbReference>
<evidence type="ECO:0000256" key="1">
    <source>
        <dbReference type="ARBA" id="ARBA00004613"/>
    </source>
</evidence>
<evidence type="ECO:0000256" key="3">
    <source>
        <dbReference type="ARBA" id="ARBA00022525"/>
    </source>
</evidence>
<keyword evidence="4" id="KW-0372">Hormone</keyword>
<dbReference type="eggNOG" id="ENOG502RTZZ">
    <property type="taxonomic scope" value="Eukaryota"/>
</dbReference>
<dbReference type="InParanoid" id="A7S3H5"/>
<evidence type="ECO:0000256" key="7">
    <source>
        <dbReference type="SAM" id="SignalP"/>
    </source>
</evidence>
<dbReference type="Proteomes" id="UP000001593">
    <property type="component" value="Unassembled WGS sequence"/>
</dbReference>
<dbReference type="SUPFAM" id="SSF111423">
    <property type="entry name" value="Resistin"/>
    <property type="match status" value="1"/>
</dbReference>
<evidence type="ECO:0000256" key="2">
    <source>
        <dbReference type="ARBA" id="ARBA00007258"/>
    </source>
</evidence>
<dbReference type="HOGENOM" id="CLU_2040828_0_0_1"/>
<organism evidence="8 9">
    <name type="scientific">Nematostella vectensis</name>
    <name type="common">Starlet sea anemone</name>
    <dbReference type="NCBI Taxonomy" id="45351"/>
    <lineage>
        <taxon>Eukaryota</taxon>
        <taxon>Metazoa</taxon>
        <taxon>Cnidaria</taxon>
        <taxon>Anthozoa</taxon>
        <taxon>Hexacorallia</taxon>
        <taxon>Actiniaria</taxon>
        <taxon>Edwardsiidae</taxon>
        <taxon>Nematostella</taxon>
    </lineage>
</organism>
<name>A7S3H5_NEMVE</name>
<protein>
    <submittedName>
        <fullName evidence="8">Uncharacterized protein</fullName>
    </submittedName>
</protein>
<keyword evidence="3" id="KW-0964">Secreted</keyword>
<keyword evidence="6" id="KW-1015">Disulfide bond</keyword>
<evidence type="ECO:0000256" key="5">
    <source>
        <dbReference type="ARBA" id="ARBA00022729"/>
    </source>
</evidence>
<dbReference type="EMBL" id="DS469573">
    <property type="protein sequence ID" value="EDO41727.1"/>
    <property type="molecule type" value="Genomic_DNA"/>
</dbReference>
<feature type="signal peptide" evidence="7">
    <location>
        <begin position="1"/>
        <end position="19"/>
    </location>
</feature>
<evidence type="ECO:0000313" key="8">
    <source>
        <dbReference type="EMBL" id="EDO41727.1"/>
    </source>
</evidence>
<dbReference type="Pfam" id="PF06954">
    <property type="entry name" value="Resistin"/>
    <property type="match status" value="1"/>
</dbReference>
<gene>
    <name evidence="8" type="ORF">NEMVEDRAFT_v1g206222</name>
</gene>
<dbReference type="STRING" id="45351.A7S3H5"/>
<dbReference type="Gene3D" id="2.60.40.4230">
    <property type="entry name" value="Resistin head domain"/>
    <property type="match status" value="1"/>
</dbReference>
<proteinExistence type="inferred from homology"/>
<dbReference type="PANTHER" id="PTHR21101">
    <property type="entry name" value="RESISTIN"/>
    <property type="match status" value="1"/>
</dbReference>
<feature type="chain" id="PRO_5002712282" evidence="7">
    <location>
        <begin position="20"/>
        <end position="127"/>
    </location>
</feature>